<organism evidence="9 10">
    <name type="scientific">Puniceibacterium sediminis</name>
    <dbReference type="NCBI Taxonomy" id="1608407"/>
    <lineage>
        <taxon>Bacteria</taxon>
        <taxon>Pseudomonadati</taxon>
        <taxon>Pseudomonadota</taxon>
        <taxon>Alphaproteobacteria</taxon>
        <taxon>Rhodobacterales</taxon>
        <taxon>Paracoccaceae</taxon>
        <taxon>Puniceibacterium</taxon>
    </lineage>
</organism>
<feature type="transmembrane region" description="Helical" evidence="7">
    <location>
        <begin position="32"/>
        <end position="56"/>
    </location>
</feature>
<proteinExistence type="inferred from homology"/>
<dbReference type="Pfam" id="PF04290">
    <property type="entry name" value="DctQ"/>
    <property type="match status" value="1"/>
</dbReference>
<gene>
    <name evidence="9" type="ORF">SAMN06265370_1155</name>
</gene>
<evidence type="ECO:0000313" key="10">
    <source>
        <dbReference type="Proteomes" id="UP000198417"/>
    </source>
</evidence>
<dbReference type="InterPro" id="IPR055348">
    <property type="entry name" value="DctQ"/>
</dbReference>
<evidence type="ECO:0000256" key="5">
    <source>
        <dbReference type="ARBA" id="ARBA00022989"/>
    </source>
</evidence>
<feature type="transmembrane region" description="Helical" evidence="7">
    <location>
        <begin position="148"/>
        <end position="172"/>
    </location>
</feature>
<accession>A0A238Y7J2</accession>
<evidence type="ECO:0000259" key="8">
    <source>
        <dbReference type="Pfam" id="PF04290"/>
    </source>
</evidence>
<dbReference type="GO" id="GO:0022857">
    <property type="term" value="F:transmembrane transporter activity"/>
    <property type="evidence" value="ECO:0007669"/>
    <property type="project" value="UniProtKB-UniRule"/>
</dbReference>
<evidence type="ECO:0000256" key="4">
    <source>
        <dbReference type="ARBA" id="ARBA00022692"/>
    </source>
</evidence>
<evidence type="ECO:0000256" key="2">
    <source>
        <dbReference type="ARBA" id="ARBA00022448"/>
    </source>
</evidence>
<evidence type="ECO:0000256" key="1">
    <source>
        <dbReference type="ARBA" id="ARBA00004651"/>
    </source>
</evidence>
<dbReference type="AlphaFoldDB" id="A0A238Y7J2"/>
<evidence type="ECO:0000256" key="7">
    <source>
        <dbReference type="RuleBase" id="RU369079"/>
    </source>
</evidence>
<evidence type="ECO:0000313" key="9">
    <source>
        <dbReference type="EMBL" id="SNR66564.1"/>
    </source>
</evidence>
<name>A0A238Y7J2_9RHOB</name>
<reference evidence="9 10" key="1">
    <citation type="submission" date="2017-06" db="EMBL/GenBank/DDBJ databases">
        <authorList>
            <person name="Kim H.J."/>
            <person name="Triplett B.A."/>
        </authorList>
    </citation>
    <scope>NUCLEOTIDE SEQUENCE [LARGE SCALE GENOMIC DNA]</scope>
    <source>
        <strain evidence="9 10">DSM 29052</strain>
    </source>
</reference>
<keyword evidence="2 7" id="KW-0813">Transport</keyword>
<keyword evidence="3" id="KW-1003">Cell membrane</keyword>
<keyword evidence="10" id="KW-1185">Reference proteome</keyword>
<dbReference type="RefSeq" id="WP_217898799.1">
    <property type="nucleotide sequence ID" value="NZ_FZNN01000015.1"/>
</dbReference>
<sequence>MNEKIEPTASTEPPAAETRTPIGAWIVRSVRWWALLGGVLTLGLALMTATSAVSNLLTGRPFPADYELVKHVIAVAIFMFLPYCQITGSNVSVDIFTERMKPRAKAAMAALSSILAIAFSVMMLVQMYGGLQSYIKYREVTPVLKLPLWTAFPPILLSLVLLTLASFVTLAAQLRSLRAAQNGAHA</sequence>
<feature type="transmembrane region" description="Helical" evidence="7">
    <location>
        <begin position="107"/>
        <end position="128"/>
    </location>
</feature>
<feature type="transmembrane region" description="Helical" evidence="7">
    <location>
        <begin position="68"/>
        <end position="86"/>
    </location>
</feature>
<dbReference type="GO" id="GO:0005886">
    <property type="term" value="C:plasma membrane"/>
    <property type="evidence" value="ECO:0007669"/>
    <property type="project" value="UniProtKB-SubCell"/>
</dbReference>
<feature type="domain" description="Tripartite ATP-independent periplasmic transporters DctQ component" evidence="8">
    <location>
        <begin position="45"/>
        <end position="175"/>
    </location>
</feature>
<keyword evidence="4 7" id="KW-0812">Transmembrane</keyword>
<evidence type="ECO:0000256" key="6">
    <source>
        <dbReference type="ARBA" id="ARBA00023136"/>
    </source>
</evidence>
<evidence type="ECO:0000256" key="3">
    <source>
        <dbReference type="ARBA" id="ARBA00022475"/>
    </source>
</evidence>
<keyword evidence="6 7" id="KW-0472">Membrane</keyword>
<keyword evidence="5 7" id="KW-1133">Transmembrane helix</keyword>
<comment type="similarity">
    <text evidence="7">Belongs to the TRAP transporter small permease family.</text>
</comment>
<comment type="function">
    <text evidence="7">Part of the tripartite ATP-independent periplasmic (TRAP) transport system.</text>
</comment>
<keyword evidence="7" id="KW-0997">Cell inner membrane</keyword>
<dbReference type="Proteomes" id="UP000198417">
    <property type="component" value="Unassembled WGS sequence"/>
</dbReference>
<protein>
    <recommendedName>
        <fullName evidence="7">TRAP transporter small permease protein</fullName>
    </recommendedName>
</protein>
<dbReference type="EMBL" id="FZNN01000015">
    <property type="protein sequence ID" value="SNR66564.1"/>
    <property type="molecule type" value="Genomic_DNA"/>
</dbReference>
<comment type="subunit">
    <text evidence="7">The complex comprises the extracytoplasmic solute receptor protein and the two transmembrane proteins.</text>
</comment>
<comment type="subcellular location">
    <subcellularLocation>
        <location evidence="7">Cell inner membrane</location>
        <topology evidence="7">Multi-pass membrane protein</topology>
    </subcellularLocation>
    <subcellularLocation>
        <location evidence="1">Cell membrane</location>
        <topology evidence="1">Multi-pass membrane protein</topology>
    </subcellularLocation>
</comment>